<feature type="region of interest" description="Disordered" evidence="1">
    <location>
        <begin position="1"/>
        <end position="25"/>
    </location>
</feature>
<accession>A0A225VNS6</accession>
<feature type="compositionally biased region" description="Basic residues" evidence="1">
    <location>
        <begin position="13"/>
        <end position="25"/>
    </location>
</feature>
<evidence type="ECO:0000313" key="3">
    <source>
        <dbReference type="Proteomes" id="UP000198211"/>
    </source>
</evidence>
<keyword evidence="3" id="KW-1185">Reference proteome</keyword>
<gene>
    <name evidence="2" type="ORF">PHMEG_00020663</name>
</gene>
<reference evidence="3" key="1">
    <citation type="submission" date="2017-03" db="EMBL/GenBank/DDBJ databases">
        <title>Phytopthora megakarya and P. palmivora, two closely related causual agents of cacao black pod achieved similar genome size and gene model numbers by different mechanisms.</title>
        <authorList>
            <person name="Ali S."/>
            <person name="Shao J."/>
            <person name="Larry D.J."/>
            <person name="Kronmiller B."/>
            <person name="Shen D."/>
            <person name="Strem M.D."/>
            <person name="Melnick R.L."/>
            <person name="Guiltinan M.J."/>
            <person name="Tyler B.M."/>
            <person name="Meinhardt L.W."/>
            <person name="Bailey B.A."/>
        </authorList>
    </citation>
    <scope>NUCLEOTIDE SEQUENCE [LARGE SCALE GENOMIC DNA]</scope>
    <source>
        <strain evidence="3">zdho120</strain>
    </source>
</reference>
<feature type="compositionally biased region" description="Polar residues" evidence="1">
    <location>
        <begin position="363"/>
        <end position="372"/>
    </location>
</feature>
<evidence type="ECO:0000256" key="1">
    <source>
        <dbReference type="SAM" id="MobiDB-lite"/>
    </source>
</evidence>
<evidence type="ECO:0000313" key="2">
    <source>
        <dbReference type="EMBL" id="OWZ07002.1"/>
    </source>
</evidence>
<protein>
    <submittedName>
        <fullName evidence="2">Uncharacterized protein</fullName>
    </submittedName>
</protein>
<feature type="compositionally biased region" description="Acidic residues" evidence="1">
    <location>
        <begin position="291"/>
        <end position="303"/>
    </location>
</feature>
<comment type="caution">
    <text evidence="2">The sequence shown here is derived from an EMBL/GenBank/DDBJ whole genome shotgun (WGS) entry which is preliminary data.</text>
</comment>
<feature type="region of interest" description="Disordered" evidence="1">
    <location>
        <begin position="291"/>
        <end position="372"/>
    </location>
</feature>
<dbReference type="AlphaFoldDB" id="A0A225VNS6"/>
<name>A0A225VNS6_9STRA</name>
<organism evidence="2 3">
    <name type="scientific">Phytophthora megakarya</name>
    <dbReference type="NCBI Taxonomy" id="4795"/>
    <lineage>
        <taxon>Eukaryota</taxon>
        <taxon>Sar</taxon>
        <taxon>Stramenopiles</taxon>
        <taxon>Oomycota</taxon>
        <taxon>Peronosporomycetes</taxon>
        <taxon>Peronosporales</taxon>
        <taxon>Peronosporaceae</taxon>
        <taxon>Phytophthora</taxon>
    </lineage>
</organism>
<proteinExistence type="predicted"/>
<feature type="compositionally biased region" description="Basic and acidic residues" evidence="1">
    <location>
        <begin position="328"/>
        <end position="338"/>
    </location>
</feature>
<dbReference type="Proteomes" id="UP000198211">
    <property type="component" value="Unassembled WGS sequence"/>
</dbReference>
<sequence length="372" mass="41872">MGRSRMVRSPSPRQKKQRIAKHKTNTTKSYRVELPTCVPRDVRLSIVGVIDKTAKQLKFPFRQQAWYPTSDYLDLHHLQYEVWMTHRKVQWMCALYAPCTDTDRHRETKADAKKARLQLLSACVVIFVYYGFLQRLEENVHDTLMRLGGREAQRSATASRSGVEAEVLQKGLVTFFKKKDKTAFHRVISKALNPFSIDENGFATLPELLEQSGALYPEKISYLRLTTRALAGIVLDVTRGRSLKEFRVGNKSSGPWKKLLSDHSVLEEAKKICSAQKADLYEPELRNIDFAEDDDNSNFDDENSQFTGLPPTQSSLSDDDGSLDGDNSSDRGSDEKSPPPKSVKNKAPPLVEVLPTNDPPAPTKSSTAAKSK</sequence>
<dbReference type="EMBL" id="NBNE01003721">
    <property type="protein sequence ID" value="OWZ07002.1"/>
    <property type="molecule type" value="Genomic_DNA"/>
</dbReference>